<keyword evidence="1" id="KW-0732">Signal</keyword>
<comment type="caution">
    <text evidence="2">The sequence shown here is derived from an EMBL/GenBank/DDBJ whole genome shotgun (WGS) entry which is preliminary data.</text>
</comment>
<accession>A0ABV1SFN6</accession>
<dbReference type="Proteomes" id="UP001438953">
    <property type="component" value="Unassembled WGS sequence"/>
</dbReference>
<evidence type="ECO:0000256" key="1">
    <source>
        <dbReference type="SAM" id="SignalP"/>
    </source>
</evidence>
<dbReference type="RefSeq" id="WP_350936243.1">
    <property type="nucleotide sequence ID" value="NZ_JAYWLC010000005.1"/>
</dbReference>
<reference evidence="2 3" key="1">
    <citation type="submission" date="2024-06" db="EMBL/GenBank/DDBJ databases">
        <title>Thioclava kandeliae sp. nov. from a rhizosphere soil sample of Kandelia candel in a mangrove.</title>
        <authorList>
            <person name="Mu T."/>
        </authorList>
    </citation>
    <scope>NUCLEOTIDE SEQUENCE [LARGE SCALE GENOMIC DNA]</scope>
    <source>
        <strain evidence="2 3">CPCC 100088</strain>
    </source>
</reference>
<feature type="chain" id="PRO_5047536657" description="DUF4148 domain-containing protein" evidence="1">
    <location>
        <begin position="22"/>
        <end position="136"/>
    </location>
</feature>
<gene>
    <name evidence="2" type="ORF">VSX56_08000</name>
</gene>
<sequence>MKTILTTAALIVAATAGIASAQSNDAQLAALLNVNGAEFTTAELNNINEARRDGDVEKANYFLNHENRADASAGSHGKAQLAAQLGVNASDYTLAELVTVDSARRDNNIQNADYVLNGTSRTSVAPIATPYIGTGR</sequence>
<keyword evidence="3" id="KW-1185">Reference proteome</keyword>
<protein>
    <recommendedName>
        <fullName evidence="4">DUF4148 domain-containing protein</fullName>
    </recommendedName>
</protein>
<feature type="signal peptide" evidence="1">
    <location>
        <begin position="1"/>
        <end position="21"/>
    </location>
</feature>
<evidence type="ECO:0000313" key="3">
    <source>
        <dbReference type="Proteomes" id="UP001438953"/>
    </source>
</evidence>
<proteinExistence type="predicted"/>
<evidence type="ECO:0000313" key="2">
    <source>
        <dbReference type="EMBL" id="MER5171717.1"/>
    </source>
</evidence>
<organism evidence="2 3">
    <name type="scientific">Thioclava kandeliae</name>
    <dbReference type="NCBI Taxonomy" id="3070818"/>
    <lineage>
        <taxon>Bacteria</taxon>
        <taxon>Pseudomonadati</taxon>
        <taxon>Pseudomonadota</taxon>
        <taxon>Alphaproteobacteria</taxon>
        <taxon>Rhodobacterales</taxon>
        <taxon>Paracoccaceae</taxon>
        <taxon>Thioclava</taxon>
    </lineage>
</organism>
<evidence type="ECO:0008006" key="4">
    <source>
        <dbReference type="Google" id="ProtNLM"/>
    </source>
</evidence>
<dbReference type="EMBL" id="JAYWLC010000005">
    <property type="protein sequence ID" value="MER5171717.1"/>
    <property type="molecule type" value="Genomic_DNA"/>
</dbReference>
<name>A0ABV1SFN6_9RHOB</name>